<dbReference type="Proteomes" id="UP000253908">
    <property type="component" value="Chromosome"/>
</dbReference>
<reference evidence="2" key="1">
    <citation type="submission" date="2017-11" db="EMBL/GenBank/DDBJ databases">
        <authorList>
            <person name="Zhu W."/>
        </authorList>
    </citation>
    <scope>NUCLEOTIDE SEQUENCE [LARGE SCALE GENOMIC DNA]</scope>
    <source>
        <strain evidence="2">160</strain>
    </source>
</reference>
<evidence type="ECO:0000313" key="1">
    <source>
        <dbReference type="EMBL" id="AXI11125.1"/>
    </source>
</evidence>
<name>A0A345PM95_9BACI</name>
<organism evidence="1 2">
    <name type="scientific">Oceanobacillus zhaokaii</name>
    <dbReference type="NCBI Taxonomy" id="2052660"/>
    <lineage>
        <taxon>Bacteria</taxon>
        <taxon>Bacillati</taxon>
        <taxon>Bacillota</taxon>
        <taxon>Bacilli</taxon>
        <taxon>Bacillales</taxon>
        <taxon>Bacillaceae</taxon>
        <taxon>Oceanobacillus</taxon>
    </lineage>
</organism>
<dbReference type="OrthoDB" id="2417337at2"/>
<proteinExistence type="predicted"/>
<sequence>MMKDFYSPYYEVRPLTMAIVAEKNQKGEPITRVLEEEIEYVVDFPPSKVVDYACKFFGSSLRGRQEGTLDICGITHKAPISIDPLSGMYFFPTTSPKNLRCSWIAHSHIDQINKTGENDTEFIFKNGKRIILRVSYGSMLNQLQRTAQYRFLLDNRIKYLQQRKAGMVAEPSQGAHE</sequence>
<gene>
    <name evidence="1" type="ORF">CUC15_07355</name>
</gene>
<dbReference type="AlphaFoldDB" id="A0A345PM95"/>
<dbReference type="KEGG" id="ocn:CUC15_07355"/>
<accession>A0A345PM95</accession>
<dbReference type="Pfam" id="PF06338">
    <property type="entry name" value="ComK"/>
    <property type="match status" value="1"/>
</dbReference>
<dbReference type="PIRSF" id="PIRSF011560">
    <property type="entry name" value="ComK"/>
    <property type="match status" value="1"/>
</dbReference>
<keyword evidence="2" id="KW-1185">Reference proteome</keyword>
<dbReference type="EMBL" id="CP024848">
    <property type="protein sequence ID" value="AXI11125.1"/>
    <property type="molecule type" value="Genomic_DNA"/>
</dbReference>
<protein>
    <submittedName>
        <fullName evidence="1">Competence protein</fullName>
    </submittedName>
</protein>
<evidence type="ECO:0000313" key="2">
    <source>
        <dbReference type="Proteomes" id="UP000253908"/>
    </source>
</evidence>
<dbReference type="InterPro" id="IPR010461">
    <property type="entry name" value="ComK"/>
</dbReference>
<dbReference type="GO" id="GO:0030420">
    <property type="term" value="P:establishment of competence for transformation"/>
    <property type="evidence" value="ECO:0007669"/>
    <property type="project" value="InterPro"/>
</dbReference>